<proteinExistence type="predicted"/>
<dbReference type="InterPro" id="IPR046450">
    <property type="entry name" value="PA_dom_sf"/>
</dbReference>
<dbReference type="GO" id="GO:0004177">
    <property type="term" value="F:aminopeptidase activity"/>
    <property type="evidence" value="ECO:0007669"/>
    <property type="project" value="UniProtKB-KW"/>
</dbReference>
<feature type="domain" description="PA" evidence="1">
    <location>
        <begin position="141"/>
        <end position="219"/>
    </location>
</feature>
<dbReference type="SUPFAM" id="SSF53187">
    <property type="entry name" value="Zn-dependent exopeptidases"/>
    <property type="match status" value="1"/>
</dbReference>
<evidence type="ECO:0000259" key="2">
    <source>
        <dbReference type="Pfam" id="PF04389"/>
    </source>
</evidence>
<feature type="domain" description="Peptidase M28" evidence="2">
    <location>
        <begin position="247"/>
        <end position="447"/>
    </location>
</feature>
<protein>
    <submittedName>
        <fullName evidence="3">Aminopeptidase</fullName>
    </submittedName>
</protein>
<dbReference type="EMBL" id="NVAP01000019">
    <property type="protein sequence ID" value="PFQ47782.1"/>
    <property type="molecule type" value="Genomic_DNA"/>
</dbReference>
<evidence type="ECO:0000313" key="4">
    <source>
        <dbReference type="Proteomes" id="UP000224386"/>
    </source>
</evidence>
<dbReference type="InterPro" id="IPR045175">
    <property type="entry name" value="M28_fam"/>
</dbReference>
<keyword evidence="3" id="KW-0645">Protease</keyword>
<dbReference type="InterPro" id="IPR007484">
    <property type="entry name" value="Peptidase_M28"/>
</dbReference>
<sequence length="457" mass="50818">MKKLNLTKKFIVTFGILLLFLFSNLAGKVIPVHAMTKNDQRSLMADKVRASRAIEHIRFLSEKIGPRPSGTKDEHKAATYIGNTLKKLGYEVEYQAFPVPDQYIGSISFSMYGEKEWQVGAASNASIPKHPVVGQVVSIGKENDIKNSPEPIHGKIVLLEQADTYEKYNEQVEYAAEKGAKAVLLYSTIGDRGNYGEAFNPVLKKKQSIPVFGLAYNQGIRMKDKIVHNKNIVSLKAKHEMNLSSLNVIAKKKPKYKTDNEDVAIMSAHYDSVIGAPGANDNASGVGLLLELAYNFKDIETNKEIQFIAFGAEENESLGAYHYVNQLSTTDKKHILGVFNADMIATSYQQAKDLYAMTLDGSQNEVTNTAVATSKALGKSVVLTGKFDSSDHVPFYEAGISSALFIWMDVESWNPLVYHVEKVFHTPQDTVLENISPQRMQEALEIIGTSLYYFIKR</sequence>
<keyword evidence="3" id="KW-0031">Aminopeptidase</keyword>
<dbReference type="Pfam" id="PF02225">
    <property type="entry name" value="PA"/>
    <property type="match status" value="1"/>
</dbReference>
<dbReference type="GO" id="GO:0008235">
    <property type="term" value="F:metalloexopeptidase activity"/>
    <property type="evidence" value="ECO:0007669"/>
    <property type="project" value="InterPro"/>
</dbReference>
<dbReference type="SUPFAM" id="SSF52025">
    <property type="entry name" value="PA domain"/>
    <property type="match status" value="1"/>
</dbReference>
<evidence type="ECO:0000259" key="1">
    <source>
        <dbReference type="Pfam" id="PF02225"/>
    </source>
</evidence>
<dbReference type="Gene3D" id="3.50.30.30">
    <property type="match status" value="1"/>
</dbReference>
<dbReference type="Pfam" id="PF04389">
    <property type="entry name" value="Peptidase_M28"/>
    <property type="match status" value="1"/>
</dbReference>
<dbReference type="PANTHER" id="PTHR12147:SF26">
    <property type="entry name" value="PEPTIDASE M28 DOMAIN-CONTAINING PROTEIN"/>
    <property type="match status" value="1"/>
</dbReference>
<dbReference type="InterPro" id="IPR003137">
    <property type="entry name" value="PA_domain"/>
</dbReference>
<evidence type="ECO:0000313" key="3">
    <source>
        <dbReference type="EMBL" id="PFQ47782.1"/>
    </source>
</evidence>
<dbReference type="PANTHER" id="PTHR12147">
    <property type="entry name" value="METALLOPEPTIDASE M28 FAMILY MEMBER"/>
    <property type="match status" value="1"/>
</dbReference>
<accession>A0A2B2LZX7</accession>
<name>A0A2B2LZX7_BACCE</name>
<organism evidence="3 4">
    <name type="scientific">Bacillus cereus</name>
    <dbReference type="NCBI Taxonomy" id="1396"/>
    <lineage>
        <taxon>Bacteria</taxon>
        <taxon>Bacillati</taxon>
        <taxon>Bacillota</taxon>
        <taxon>Bacilli</taxon>
        <taxon>Bacillales</taxon>
        <taxon>Bacillaceae</taxon>
        <taxon>Bacillus</taxon>
        <taxon>Bacillus cereus group</taxon>
    </lineage>
</organism>
<keyword evidence="3" id="KW-0378">Hydrolase</keyword>
<gene>
    <name evidence="3" type="ORF">COK05_08535</name>
</gene>
<comment type="caution">
    <text evidence="3">The sequence shown here is derived from an EMBL/GenBank/DDBJ whole genome shotgun (WGS) entry which is preliminary data.</text>
</comment>
<dbReference type="Gene3D" id="3.40.630.10">
    <property type="entry name" value="Zn peptidases"/>
    <property type="match status" value="1"/>
</dbReference>
<dbReference type="GO" id="GO:0006508">
    <property type="term" value="P:proteolysis"/>
    <property type="evidence" value="ECO:0007669"/>
    <property type="project" value="InterPro"/>
</dbReference>
<reference evidence="3 4" key="1">
    <citation type="submission" date="2017-09" db="EMBL/GenBank/DDBJ databases">
        <title>Large-scale bioinformatics analysis of Bacillus genomes uncovers conserved roles of natural products in bacterial physiology.</title>
        <authorList>
            <consortium name="Agbiome Team Llc"/>
            <person name="Bleich R.M."/>
            <person name="Grubbs K.J."/>
            <person name="Santa Maria K.C."/>
            <person name="Allen S.E."/>
            <person name="Farag S."/>
            <person name="Shank E.A."/>
            <person name="Bowers A."/>
        </authorList>
    </citation>
    <scope>NUCLEOTIDE SEQUENCE [LARGE SCALE GENOMIC DNA]</scope>
    <source>
        <strain evidence="3 4">AFS070861</strain>
    </source>
</reference>
<dbReference type="RefSeq" id="WP_098612247.1">
    <property type="nucleotide sequence ID" value="NZ_NVAP01000019.1"/>
</dbReference>
<dbReference type="CDD" id="cd00538">
    <property type="entry name" value="PA"/>
    <property type="match status" value="1"/>
</dbReference>
<dbReference type="Proteomes" id="UP000224386">
    <property type="component" value="Unassembled WGS sequence"/>
</dbReference>
<dbReference type="AlphaFoldDB" id="A0A2B2LZX7"/>